<name>A0A6P2CNA0_9LACO</name>
<evidence type="ECO:0000256" key="1">
    <source>
        <dbReference type="ARBA" id="ARBA00004496"/>
    </source>
</evidence>
<sequence>MKEFLTNNYEQTQALARKIAALVYPGLVITLNGDLGAGKTTFTQGFAQELGVGTRVKSPTFNIMNTYKGRTFPVYHFDAYRLEVTGAADQGFEDFIGTDGVTLIEWPQYMKDLLPSDRLDITFTRGERDDERKLSIIGFGSVVAIEEQL</sequence>
<gene>
    <name evidence="11" type="primary">tsaE</name>
    <name evidence="11" type="ORF">ESZ47_00040</name>
</gene>
<accession>A0A6P2CNA0</accession>
<protein>
    <recommendedName>
        <fullName evidence="3">tRNA threonylcarbamoyladenosine biosynthesis protein TsaE</fullName>
    </recommendedName>
    <alternativeName>
        <fullName evidence="10">t(6)A37 threonylcarbamoyladenosine biosynthesis protein TsaE</fullName>
    </alternativeName>
</protein>
<dbReference type="Gene3D" id="3.40.50.300">
    <property type="entry name" value="P-loop containing nucleotide triphosphate hydrolases"/>
    <property type="match status" value="1"/>
</dbReference>
<dbReference type="Proteomes" id="UP000442244">
    <property type="component" value="Unassembled WGS sequence"/>
</dbReference>
<organism evidence="11 12">
    <name type="scientific">Leuconostoc litchii</name>
    <dbReference type="NCBI Taxonomy" id="1981069"/>
    <lineage>
        <taxon>Bacteria</taxon>
        <taxon>Bacillati</taxon>
        <taxon>Bacillota</taxon>
        <taxon>Bacilli</taxon>
        <taxon>Lactobacillales</taxon>
        <taxon>Lactobacillaceae</taxon>
        <taxon>Leuconostoc</taxon>
    </lineage>
</organism>
<evidence type="ECO:0000256" key="6">
    <source>
        <dbReference type="ARBA" id="ARBA00022723"/>
    </source>
</evidence>
<keyword evidence="4" id="KW-0963">Cytoplasm</keyword>
<evidence type="ECO:0000256" key="7">
    <source>
        <dbReference type="ARBA" id="ARBA00022741"/>
    </source>
</evidence>
<dbReference type="GO" id="GO:0005737">
    <property type="term" value="C:cytoplasm"/>
    <property type="evidence" value="ECO:0007669"/>
    <property type="project" value="UniProtKB-SubCell"/>
</dbReference>
<keyword evidence="5" id="KW-0819">tRNA processing</keyword>
<keyword evidence="9" id="KW-0460">Magnesium</keyword>
<comment type="caution">
    <text evidence="11">The sequence shown here is derived from an EMBL/GenBank/DDBJ whole genome shotgun (WGS) entry which is preliminary data.</text>
</comment>
<evidence type="ECO:0000256" key="2">
    <source>
        <dbReference type="ARBA" id="ARBA00007599"/>
    </source>
</evidence>
<evidence type="ECO:0000256" key="3">
    <source>
        <dbReference type="ARBA" id="ARBA00019010"/>
    </source>
</evidence>
<comment type="subcellular location">
    <subcellularLocation>
        <location evidence="1">Cytoplasm</location>
    </subcellularLocation>
</comment>
<dbReference type="PANTHER" id="PTHR33540:SF2">
    <property type="entry name" value="TRNA THREONYLCARBAMOYLADENOSINE BIOSYNTHESIS PROTEIN TSAE"/>
    <property type="match status" value="1"/>
</dbReference>
<dbReference type="RefSeq" id="WP_148603616.1">
    <property type="nucleotide sequence ID" value="NZ_BSUV01000001.1"/>
</dbReference>
<evidence type="ECO:0000256" key="4">
    <source>
        <dbReference type="ARBA" id="ARBA00022490"/>
    </source>
</evidence>
<dbReference type="InterPro" id="IPR003442">
    <property type="entry name" value="T6A_TsaE"/>
</dbReference>
<dbReference type="NCBIfam" id="TIGR00150">
    <property type="entry name" value="T6A_YjeE"/>
    <property type="match status" value="1"/>
</dbReference>
<dbReference type="EMBL" id="SDGY01000001">
    <property type="protein sequence ID" value="TYC46562.1"/>
    <property type="molecule type" value="Genomic_DNA"/>
</dbReference>
<dbReference type="SUPFAM" id="SSF52540">
    <property type="entry name" value="P-loop containing nucleoside triphosphate hydrolases"/>
    <property type="match status" value="1"/>
</dbReference>
<dbReference type="GO" id="GO:0016740">
    <property type="term" value="F:transferase activity"/>
    <property type="evidence" value="ECO:0007669"/>
    <property type="project" value="UniProtKB-KW"/>
</dbReference>
<evidence type="ECO:0000256" key="9">
    <source>
        <dbReference type="ARBA" id="ARBA00022842"/>
    </source>
</evidence>
<keyword evidence="12" id="KW-1185">Reference proteome</keyword>
<evidence type="ECO:0000256" key="5">
    <source>
        <dbReference type="ARBA" id="ARBA00022694"/>
    </source>
</evidence>
<dbReference type="GO" id="GO:0005524">
    <property type="term" value="F:ATP binding"/>
    <property type="evidence" value="ECO:0007669"/>
    <property type="project" value="UniProtKB-KW"/>
</dbReference>
<evidence type="ECO:0000256" key="8">
    <source>
        <dbReference type="ARBA" id="ARBA00022840"/>
    </source>
</evidence>
<dbReference type="InterPro" id="IPR027417">
    <property type="entry name" value="P-loop_NTPase"/>
</dbReference>
<keyword evidence="11" id="KW-0808">Transferase</keyword>
<evidence type="ECO:0000313" key="12">
    <source>
        <dbReference type="Proteomes" id="UP000442244"/>
    </source>
</evidence>
<evidence type="ECO:0000256" key="10">
    <source>
        <dbReference type="ARBA" id="ARBA00032441"/>
    </source>
</evidence>
<reference evidence="11 12" key="1">
    <citation type="submission" date="2019-01" db="EMBL/GenBank/DDBJ databases">
        <title>Leuconostoc litchii sp. nov., a novel lactic acid bacterium isolated from lychee.</title>
        <authorList>
            <person name="Wang L.-T."/>
        </authorList>
    </citation>
    <scope>NUCLEOTIDE SEQUENCE [LARGE SCALE GENOMIC DNA]</scope>
    <source>
        <strain evidence="11 12">MB7</strain>
    </source>
</reference>
<proteinExistence type="inferred from homology"/>
<keyword evidence="8" id="KW-0067">ATP-binding</keyword>
<evidence type="ECO:0000313" key="11">
    <source>
        <dbReference type="EMBL" id="TYC46562.1"/>
    </source>
</evidence>
<dbReference type="AlphaFoldDB" id="A0A6P2CNA0"/>
<dbReference type="PANTHER" id="PTHR33540">
    <property type="entry name" value="TRNA THREONYLCARBAMOYLADENOSINE BIOSYNTHESIS PROTEIN TSAE"/>
    <property type="match status" value="1"/>
</dbReference>
<dbReference type="GO" id="GO:0002949">
    <property type="term" value="P:tRNA threonylcarbamoyladenosine modification"/>
    <property type="evidence" value="ECO:0007669"/>
    <property type="project" value="InterPro"/>
</dbReference>
<keyword evidence="7" id="KW-0547">Nucleotide-binding</keyword>
<dbReference type="Pfam" id="PF02367">
    <property type="entry name" value="TsaE"/>
    <property type="match status" value="1"/>
</dbReference>
<keyword evidence="6" id="KW-0479">Metal-binding</keyword>
<dbReference type="OrthoDB" id="9815896at2"/>
<comment type="similarity">
    <text evidence="2">Belongs to the TsaE family.</text>
</comment>
<dbReference type="GO" id="GO:0046872">
    <property type="term" value="F:metal ion binding"/>
    <property type="evidence" value="ECO:0007669"/>
    <property type="project" value="UniProtKB-KW"/>
</dbReference>